<feature type="domain" description="Polysaccharide export protein N-terminal" evidence="15">
    <location>
        <begin position="26"/>
        <end position="99"/>
    </location>
</feature>
<keyword evidence="12" id="KW-0564">Palmitate</keyword>
<evidence type="ECO:0000256" key="8">
    <source>
        <dbReference type="ARBA" id="ARBA00023047"/>
    </source>
</evidence>
<evidence type="ECO:0000256" key="2">
    <source>
        <dbReference type="ARBA" id="ARBA00009450"/>
    </source>
</evidence>
<proteinExistence type="inferred from homology"/>
<dbReference type="PANTHER" id="PTHR33619:SF3">
    <property type="entry name" value="POLYSACCHARIDE EXPORT PROTEIN GFCE-RELATED"/>
    <property type="match status" value="1"/>
</dbReference>
<comment type="similarity">
    <text evidence="2">Belongs to the BexD/CtrA/VexA family.</text>
</comment>
<dbReference type="Pfam" id="PF02563">
    <property type="entry name" value="Poly_export"/>
    <property type="match status" value="1"/>
</dbReference>
<dbReference type="GO" id="GO:0015288">
    <property type="term" value="F:porin activity"/>
    <property type="evidence" value="ECO:0007669"/>
    <property type="project" value="UniProtKB-KW"/>
</dbReference>
<comment type="caution">
    <text evidence="17">The sequence shown here is derived from an EMBL/GenBank/DDBJ whole genome shotgun (WGS) entry which is preliminary data.</text>
</comment>
<dbReference type="Pfam" id="PF22461">
    <property type="entry name" value="SLBB_2"/>
    <property type="match status" value="1"/>
</dbReference>
<keyword evidence="6" id="KW-0812">Transmembrane</keyword>
<dbReference type="GO" id="GO:0009279">
    <property type="term" value="C:cell outer membrane"/>
    <property type="evidence" value="ECO:0007669"/>
    <property type="project" value="UniProtKB-SubCell"/>
</dbReference>
<feature type="domain" description="SLBB" evidence="16">
    <location>
        <begin position="111"/>
        <end position="181"/>
    </location>
</feature>
<protein>
    <recommendedName>
        <fullName evidence="19">Soluble ligand binding domain-containing protein</fullName>
    </recommendedName>
</protein>
<evidence type="ECO:0000256" key="6">
    <source>
        <dbReference type="ARBA" id="ARBA00022692"/>
    </source>
</evidence>
<evidence type="ECO:0000256" key="7">
    <source>
        <dbReference type="ARBA" id="ARBA00022729"/>
    </source>
</evidence>
<keyword evidence="3" id="KW-0813">Transport</keyword>
<keyword evidence="9" id="KW-0406">Ion transport</keyword>
<keyword evidence="10" id="KW-0626">Porin</keyword>
<dbReference type="GO" id="GO:0006811">
    <property type="term" value="P:monoatomic ion transport"/>
    <property type="evidence" value="ECO:0007669"/>
    <property type="project" value="UniProtKB-KW"/>
</dbReference>
<gene>
    <name evidence="17" type="ORF">JIN85_17655</name>
</gene>
<evidence type="ECO:0000313" key="18">
    <source>
        <dbReference type="Proteomes" id="UP000603141"/>
    </source>
</evidence>
<evidence type="ECO:0000256" key="14">
    <source>
        <dbReference type="ARBA" id="ARBA00023288"/>
    </source>
</evidence>
<evidence type="ECO:0008006" key="19">
    <source>
        <dbReference type="Google" id="ProtNLM"/>
    </source>
</evidence>
<accession>A0A934SA87</accession>
<dbReference type="InterPro" id="IPR049712">
    <property type="entry name" value="Poly_export"/>
</dbReference>
<dbReference type="Gene3D" id="3.10.560.10">
    <property type="entry name" value="Outer membrane lipoprotein wza domain like"/>
    <property type="match status" value="1"/>
</dbReference>
<dbReference type="GO" id="GO:0046930">
    <property type="term" value="C:pore complex"/>
    <property type="evidence" value="ECO:0007669"/>
    <property type="project" value="UniProtKB-KW"/>
</dbReference>
<keyword evidence="11" id="KW-0472">Membrane</keyword>
<evidence type="ECO:0000256" key="5">
    <source>
        <dbReference type="ARBA" id="ARBA00022597"/>
    </source>
</evidence>
<dbReference type="PANTHER" id="PTHR33619">
    <property type="entry name" value="POLYSACCHARIDE EXPORT PROTEIN GFCE-RELATED"/>
    <property type="match status" value="1"/>
</dbReference>
<evidence type="ECO:0000256" key="3">
    <source>
        <dbReference type="ARBA" id="ARBA00022448"/>
    </source>
</evidence>
<keyword evidence="5" id="KW-0762">Sugar transport</keyword>
<reference evidence="17" key="1">
    <citation type="submission" date="2021-01" db="EMBL/GenBank/DDBJ databases">
        <title>Modified the classification status of verrucomicrobia.</title>
        <authorList>
            <person name="Feng X."/>
        </authorList>
    </citation>
    <scope>NUCLEOTIDE SEQUENCE</scope>
    <source>
        <strain evidence="17">KCTC 22041</strain>
    </source>
</reference>
<dbReference type="GO" id="GO:0015159">
    <property type="term" value="F:polysaccharide transmembrane transporter activity"/>
    <property type="evidence" value="ECO:0007669"/>
    <property type="project" value="InterPro"/>
</dbReference>
<keyword evidence="8" id="KW-0625">Polysaccharide transport</keyword>
<evidence type="ECO:0000259" key="15">
    <source>
        <dbReference type="Pfam" id="PF02563"/>
    </source>
</evidence>
<evidence type="ECO:0000313" key="17">
    <source>
        <dbReference type="EMBL" id="MBK1884250.1"/>
    </source>
</evidence>
<dbReference type="RefSeq" id="WP_200273275.1">
    <property type="nucleotide sequence ID" value="NZ_JAENIJ010000040.1"/>
</dbReference>
<keyword evidence="14" id="KW-0449">Lipoprotein</keyword>
<dbReference type="EMBL" id="JAENIJ010000040">
    <property type="protein sequence ID" value="MBK1884250.1"/>
    <property type="molecule type" value="Genomic_DNA"/>
</dbReference>
<keyword evidence="13" id="KW-0998">Cell outer membrane</keyword>
<evidence type="ECO:0000256" key="11">
    <source>
        <dbReference type="ARBA" id="ARBA00023136"/>
    </source>
</evidence>
<dbReference type="AlphaFoldDB" id="A0A934SA87"/>
<dbReference type="Proteomes" id="UP000603141">
    <property type="component" value="Unassembled WGS sequence"/>
</dbReference>
<name>A0A934SA87_9BACT</name>
<evidence type="ECO:0000256" key="9">
    <source>
        <dbReference type="ARBA" id="ARBA00023065"/>
    </source>
</evidence>
<dbReference type="InterPro" id="IPR003715">
    <property type="entry name" value="Poly_export_N"/>
</dbReference>
<evidence type="ECO:0000256" key="1">
    <source>
        <dbReference type="ARBA" id="ARBA00004571"/>
    </source>
</evidence>
<organism evidence="17 18">
    <name type="scientific">Luteolibacter pohnpeiensis</name>
    <dbReference type="NCBI Taxonomy" id="454153"/>
    <lineage>
        <taxon>Bacteria</taxon>
        <taxon>Pseudomonadati</taxon>
        <taxon>Verrucomicrobiota</taxon>
        <taxon>Verrucomicrobiia</taxon>
        <taxon>Verrucomicrobiales</taxon>
        <taxon>Verrucomicrobiaceae</taxon>
        <taxon>Luteolibacter</taxon>
    </lineage>
</organism>
<keyword evidence="18" id="KW-1185">Reference proteome</keyword>
<sequence length="205" mass="22370">MTSPISHLSPLSLLFILAGTAIAGLEPGEQIHLTLRGVSTKEQEEVSGNYRIGESGKVRLPLLKDLVQAGGLSPEEFGRAVEKAYIDAGIYTRPAVEIETVQGSSQQSEARISVGGQVRRAGEAAFHQGMTVIQALDAVGGRNDFGGRNLMLLRDGKEYCLDFNKLHHKNIELRPGDSIQVQQKGVVDRWKGDEDRLKDLLPKND</sequence>
<dbReference type="InterPro" id="IPR054765">
    <property type="entry name" value="SLBB_dom"/>
</dbReference>
<evidence type="ECO:0000256" key="12">
    <source>
        <dbReference type="ARBA" id="ARBA00023139"/>
    </source>
</evidence>
<evidence type="ECO:0000256" key="4">
    <source>
        <dbReference type="ARBA" id="ARBA00022452"/>
    </source>
</evidence>
<comment type="subcellular location">
    <subcellularLocation>
        <location evidence="1">Cell outer membrane</location>
        <topology evidence="1">Multi-pass membrane protein</topology>
    </subcellularLocation>
</comment>
<evidence type="ECO:0000256" key="13">
    <source>
        <dbReference type="ARBA" id="ARBA00023237"/>
    </source>
</evidence>
<keyword evidence="7" id="KW-0732">Signal</keyword>
<evidence type="ECO:0000256" key="10">
    <source>
        <dbReference type="ARBA" id="ARBA00023114"/>
    </source>
</evidence>
<keyword evidence="4" id="KW-1134">Transmembrane beta strand</keyword>
<evidence type="ECO:0000259" key="16">
    <source>
        <dbReference type="Pfam" id="PF22461"/>
    </source>
</evidence>